<dbReference type="RefSeq" id="WP_055746840.1">
    <property type="nucleotide sequence ID" value="NZ_LJJB01000013.1"/>
</dbReference>
<comment type="caution">
    <text evidence="2">The sequence shown here is derived from an EMBL/GenBank/DDBJ whole genome shotgun (WGS) entry which is preliminary data.</text>
</comment>
<evidence type="ECO:0000313" key="2">
    <source>
        <dbReference type="EMBL" id="KQL44254.1"/>
    </source>
</evidence>
<reference evidence="2 3" key="1">
    <citation type="submission" date="2015-09" db="EMBL/GenBank/DDBJ databases">
        <title>Genome sequencing project for genomic taxonomy and phylogenomics of Bacillus-like bacteria.</title>
        <authorList>
            <person name="Liu B."/>
            <person name="Wang J."/>
            <person name="Zhu Y."/>
            <person name="Liu G."/>
            <person name="Chen Q."/>
            <person name="Chen Z."/>
            <person name="Lan J."/>
            <person name="Che J."/>
            <person name="Ge C."/>
            <person name="Shi H."/>
            <person name="Pan Z."/>
            <person name="Liu X."/>
        </authorList>
    </citation>
    <scope>NUCLEOTIDE SEQUENCE [LARGE SCALE GENOMIC DNA]</scope>
    <source>
        <strain evidence="2 3">DSM 8552</strain>
    </source>
</reference>
<name>A0ABR5N183_BRECH</name>
<dbReference type="SUPFAM" id="SSF54593">
    <property type="entry name" value="Glyoxalase/Bleomycin resistance protein/Dihydroxybiphenyl dioxygenase"/>
    <property type="match status" value="1"/>
</dbReference>
<proteinExistence type="predicted"/>
<dbReference type="InterPro" id="IPR004360">
    <property type="entry name" value="Glyas_Fos-R_dOase_dom"/>
</dbReference>
<gene>
    <name evidence="2" type="ORF">AN963_22805</name>
</gene>
<protein>
    <submittedName>
        <fullName evidence="2">Glyoxalase</fullName>
    </submittedName>
</protein>
<keyword evidence="3" id="KW-1185">Reference proteome</keyword>
<sequence length="131" mass="14776">MTTSPLFSAIGAVFVPVQHIEAARDWYCRLLGIPANQDILFGHLYCIPMQNGLTLILDSKIFSEKSPSDAPLFHFNTQDIEAAYRYFQENGVELVSAIENGHWFTFRDPDHNLLMGMQMLTAGTEKKGEHS</sequence>
<dbReference type="EMBL" id="LJJB01000013">
    <property type="protein sequence ID" value="KQL44254.1"/>
    <property type="molecule type" value="Genomic_DNA"/>
</dbReference>
<evidence type="ECO:0000313" key="3">
    <source>
        <dbReference type="Proteomes" id="UP000051063"/>
    </source>
</evidence>
<accession>A0ABR5N183</accession>
<dbReference type="Gene3D" id="3.10.180.10">
    <property type="entry name" value="2,3-Dihydroxybiphenyl 1,2-Dioxygenase, domain 1"/>
    <property type="match status" value="1"/>
</dbReference>
<evidence type="ECO:0000259" key="1">
    <source>
        <dbReference type="Pfam" id="PF00903"/>
    </source>
</evidence>
<dbReference type="Pfam" id="PF00903">
    <property type="entry name" value="Glyoxalase"/>
    <property type="match status" value="1"/>
</dbReference>
<dbReference type="InterPro" id="IPR029068">
    <property type="entry name" value="Glyas_Bleomycin-R_OHBP_Dase"/>
</dbReference>
<dbReference type="Proteomes" id="UP000051063">
    <property type="component" value="Unassembled WGS sequence"/>
</dbReference>
<organism evidence="2 3">
    <name type="scientific">Brevibacillus choshinensis</name>
    <dbReference type="NCBI Taxonomy" id="54911"/>
    <lineage>
        <taxon>Bacteria</taxon>
        <taxon>Bacillati</taxon>
        <taxon>Bacillota</taxon>
        <taxon>Bacilli</taxon>
        <taxon>Bacillales</taxon>
        <taxon>Paenibacillaceae</taxon>
        <taxon>Brevibacillus</taxon>
    </lineage>
</organism>
<feature type="domain" description="Glyoxalase/fosfomycin resistance/dioxygenase" evidence="1">
    <location>
        <begin position="10"/>
        <end position="114"/>
    </location>
</feature>